<dbReference type="STRING" id="1120923.SAMN02746095_02733"/>
<feature type="transmembrane region" description="Helical" evidence="10">
    <location>
        <begin position="27"/>
        <end position="45"/>
    </location>
</feature>
<protein>
    <recommendedName>
        <fullName evidence="9 10">Protein translocase subunit SecY</fullName>
    </recommendedName>
</protein>
<evidence type="ECO:0000256" key="10">
    <source>
        <dbReference type="HAMAP-Rule" id="MF_01465"/>
    </source>
</evidence>
<keyword evidence="8 10" id="KW-0472">Membrane</keyword>
<dbReference type="GO" id="GO:0043952">
    <property type="term" value="P:protein transport by the Sec complex"/>
    <property type="evidence" value="ECO:0007669"/>
    <property type="project" value="UniProtKB-UniRule"/>
</dbReference>
<dbReference type="PROSITE" id="PS00756">
    <property type="entry name" value="SECY_2"/>
    <property type="match status" value="1"/>
</dbReference>
<evidence type="ECO:0000256" key="3">
    <source>
        <dbReference type="ARBA" id="ARBA00022448"/>
    </source>
</evidence>
<dbReference type="HAMAP" id="MF_01465">
    <property type="entry name" value="SecY"/>
    <property type="match status" value="1"/>
</dbReference>
<feature type="transmembrane region" description="Helical" evidence="10">
    <location>
        <begin position="400"/>
        <end position="417"/>
    </location>
</feature>
<evidence type="ECO:0000256" key="4">
    <source>
        <dbReference type="ARBA" id="ARBA00022692"/>
    </source>
</evidence>
<dbReference type="PRINTS" id="PR00303">
    <property type="entry name" value="SECYTRNLCASE"/>
</dbReference>
<dbReference type="Proteomes" id="UP000032668">
    <property type="component" value="Unassembled WGS sequence"/>
</dbReference>
<evidence type="ECO:0000256" key="6">
    <source>
        <dbReference type="ARBA" id="ARBA00022989"/>
    </source>
</evidence>
<feature type="transmembrane region" description="Helical" evidence="10">
    <location>
        <begin position="376"/>
        <end position="394"/>
    </location>
</feature>
<dbReference type="InterPro" id="IPR023201">
    <property type="entry name" value="SecY_dom_sf"/>
</dbReference>
<dbReference type="Gene3D" id="1.10.3370.10">
    <property type="entry name" value="SecY subunit domain"/>
    <property type="match status" value="1"/>
</dbReference>
<dbReference type="GO" id="GO:0005886">
    <property type="term" value="C:plasma membrane"/>
    <property type="evidence" value="ECO:0007669"/>
    <property type="project" value="UniProtKB-SubCell"/>
</dbReference>
<dbReference type="InterPro" id="IPR030659">
    <property type="entry name" value="SecY_CS"/>
</dbReference>
<evidence type="ECO:0000256" key="5">
    <source>
        <dbReference type="ARBA" id="ARBA00022927"/>
    </source>
</evidence>
<evidence type="ECO:0000256" key="8">
    <source>
        <dbReference type="ARBA" id="ARBA00023136"/>
    </source>
</evidence>
<evidence type="ECO:0000256" key="11">
    <source>
        <dbReference type="RuleBase" id="RU000537"/>
    </source>
</evidence>
<keyword evidence="7 10" id="KW-0811">Translocation</keyword>
<reference evidence="14 15" key="1">
    <citation type="submission" date="2012-11" db="EMBL/GenBank/DDBJ databases">
        <title>Whole genome sequence of Acidocella aminolytica 101 = DSM 11237.</title>
        <authorList>
            <person name="Azuma Y."/>
            <person name="Higashiura N."/>
            <person name="Hirakawa H."/>
            <person name="Matsushita K."/>
        </authorList>
    </citation>
    <scope>NUCLEOTIDE SEQUENCE [LARGE SCALE GENOMIC DNA]</scope>
    <source>
        <strain evidence="15">101 / DSM 11237</strain>
    </source>
</reference>
<evidence type="ECO:0000256" key="13">
    <source>
        <dbReference type="RuleBase" id="RU004349"/>
    </source>
</evidence>
<proteinExistence type="inferred from homology"/>
<evidence type="ECO:0000256" key="1">
    <source>
        <dbReference type="ARBA" id="ARBA00004141"/>
    </source>
</evidence>
<comment type="subunit">
    <text evidence="10">Component of the Sec protein translocase complex. Heterotrimer consisting of SecY, SecE and SecG subunits. The heterotrimers can form oligomers, although 1 heterotrimer is thought to be able to translocate proteins. Interacts with the ribosome. Interacts with SecDF, and other proteins may be involved. Interacts with SecA.</text>
</comment>
<comment type="caution">
    <text evidence="14">The sequence shown here is derived from an EMBL/GenBank/DDBJ whole genome shotgun (WGS) entry which is preliminary data.</text>
</comment>
<feature type="transmembrane region" description="Helical" evidence="10">
    <location>
        <begin position="192"/>
        <end position="212"/>
    </location>
</feature>
<keyword evidence="10" id="KW-1003">Cell membrane</keyword>
<evidence type="ECO:0000313" key="14">
    <source>
        <dbReference type="EMBL" id="GAN80186.1"/>
    </source>
</evidence>
<dbReference type="RefSeq" id="WP_048878612.1">
    <property type="nucleotide sequence ID" value="NZ_BANC01000040.1"/>
</dbReference>
<feature type="transmembrane region" description="Helical" evidence="10">
    <location>
        <begin position="319"/>
        <end position="340"/>
    </location>
</feature>
<keyword evidence="4 10" id="KW-0812">Transmembrane</keyword>
<organism evidence="14 15">
    <name type="scientific">Acidocella aminolytica 101 = DSM 11237</name>
    <dbReference type="NCBI Taxonomy" id="1120923"/>
    <lineage>
        <taxon>Bacteria</taxon>
        <taxon>Pseudomonadati</taxon>
        <taxon>Pseudomonadota</taxon>
        <taxon>Alphaproteobacteria</taxon>
        <taxon>Acetobacterales</taxon>
        <taxon>Acidocellaceae</taxon>
        <taxon>Acidocella</taxon>
    </lineage>
</organism>
<keyword evidence="5 10" id="KW-0653">Protein transport</keyword>
<dbReference type="AlphaFoldDB" id="A0A0D6PFQ8"/>
<dbReference type="InterPro" id="IPR002208">
    <property type="entry name" value="SecY/SEC61-alpha"/>
</dbReference>
<keyword evidence="6 10" id="KW-1133">Transmembrane helix</keyword>
<feature type="transmembrane region" description="Helical" evidence="10">
    <location>
        <begin position="160"/>
        <end position="180"/>
    </location>
</feature>
<evidence type="ECO:0000256" key="2">
    <source>
        <dbReference type="ARBA" id="ARBA00005751"/>
    </source>
</evidence>
<dbReference type="PANTHER" id="PTHR10906">
    <property type="entry name" value="SECY/SEC61-ALPHA FAMILY MEMBER"/>
    <property type="match status" value="1"/>
</dbReference>
<dbReference type="PIRSF" id="PIRSF004557">
    <property type="entry name" value="SecY"/>
    <property type="match status" value="1"/>
</dbReference>
<dbReference type="FunFam" id="1.10.3370.10:FF:000001">
    <property type="entry name" value="Preprotein translocase subunit SecY"/>
    <property type="match status" value="1"/>
</dbReference>
<evidence type="ECO:0000313" key="15">
    <source>
        <dbReference type="Proteomes" id="UP000032668"/>
    </source>
</evidence>
<gene>
    <name evidence="10" type="primary">secY</name>
    <name evidence="14" type="ORF">Aam_040_014</name>
</gene>
<evidence type="ECO:0000256" key="12">
    <source>
        <dbReference type="RuleBase" id="RU003484"/>
    </source>
</evidence>
<dbReference type="PROSITE" id="PS00755">
    <property type="entry name" value="SECY_1"/>
    <property type="match status" value="1"/>
</dbReference>
<evidence type="ECO:0000256" key="7">
    <source>
        <dbReference type="ARBA" id="ARBA00023010"/>
    </source>
</evidence>
<evidence type="ECO:0000256" key="9">
    <source>
        <dbReference type="ARBA" id="ARBA00039733"/>
    </source>
</evidence>
<dbReference type="SUPFAM" id="SSF103491">
    <property type="entry name" value="Preprotein translocase SecY subunit"/>
    <property type="match status" value="1"/>
</dbReference>
<name>A0A0D6PFQ8_9PROT</name>
<dbReference type="EMBL" id="BANC01000040">
    <property type="protein sequence ID" value="GAN80186.1"/>
    <property type="molecule type" value="Genomic_DNA"/>
</dbReference>
<dbReference type="Pfam" id="PF00344">
    <property type="entry name" value="SecY"/>
    <property type="match status" value="1"/>
</dbReference>
<sequence>MASAAEQMAANMNLSAFGKATDLKKRIWFTLGALIIFRLGTYIPLPGVDGTVMAQLMTQNGNGLLGMFNMFTGGALGRMTIFALNILPYISASIIIQLMSSTIPALEALKKEGDSGRQRINQYTRYLTVLIATAQAYGIAVSLERVHSALGPAVIDPGPFFVFTAVVTLVGGTVFVMWLGEQITSRGIGNGSSLIIFAGIVANMPMAVANILELGSTGALSTFFIIVIFVVALAIFAFVVFMERAQRRILVQHPKRQMGQKVFGGEANYMPLKVNASGVMPPIFASSLLVIPATLVGFSTGAPGWIETIAHLLSRGQPLYLLLFAGLIIAFSFVWAAIAFNPDETAEQLKKNGAFIPGIRPGTNTAKYFDTVLTRLTAIGAAYLVIVCLLPDFAMSHYALPFYFGGTSLLIIVSVTMDTMTQIQSHLLAHQYQGLLRKGRGKGRK</sequence>
<comment type="subcellular location">
    <subcellularLocation>
        <location evidence="10">Cell membrane</location>
        <topology evidence="10">Multi-pass membrane protein</topology>
    </subcellularLocation>
    <subcellularLocation>
        <location evidence="1 12">Membrane</location>
        <topology evidence="1 12">Multi-pass membrane protein</topology>
    </subcellularLocation>
</comment>
<keyword evidence="15" id="KW-1185">Reference proteome</keyword>
<feature type="transmembrane region" description="Helical" evidence="10">
    <location>
        <begin position="123"/>
        <end position="140"/>
    </location>
</feature>
<dbReference type="NCBIfam" id="TIGR00967">
    <property type="entry name" value="3a0501s007"/>
    <property type="match status" value="1"/>
</dbReference>
<dbReference type="GO" id="GO:0065002">
    <property type="term" value="P:intracellular protein transmembrane transport"/>
    <property type="evidence" value="ECO:0007669"/>
    <property type="project" value="UniProtKB-UniRule"/>
</dbReference>
<keyword evidence="3 10" id="KW-0813">Transport</keyword>
<feature type="transmembrane region" description="Helical" evidence="10">
    <location>
        <begin position="218"/>
        <end position="241"/>
    </location>
</feature>
<dbReference type="OrthoDB" id="9809248at2"/>
<comment type="similarity">
    <text evidence="2 10 13">Belongs to the SecY/SEC61-alpha family.</text>
</comment>
<feature type="transmembrane region" description="Helical" evidence="10">
    <location>
        <begin position="65"/>
        <end position="90"/>
    </location>
</feature>
<dbReference type="InterPro" id="IPR026593">
    <property type="entry name" value="SecY"/>
</dbReference>
<dbReference type="GO" id="GO:0006605">
    <property type="term" value="P:protein targeting"/>
    <property type="evidence" value="ECO:0007669"/>
    <property type="project" value="UniProtKB-UniRule"/>
</dbReference>
<feature type="transmembrane region" description="Helical" evidence="10">
    <location>
        <begin position="279"/>
        <end position="299"/>
    </location>
</feature>
<comment type="function">
    <text evidence="10 11">The central subunit of the protein translocation channel SecYEG. Consists of two halves formed by TMs 1-5 and 6-10. These two domains form a lateral gate at the front which open onto the bilayer between TMs 2 and 7, and are clamped together by SecE at the back. The channel is closed by both a pore ring composed of hydrophobic SecY resides and a short helix (helix 2A) on the extracellular side of the membrane which forms a plug. The plug probably moves laterally to allow the channel to open. The ring and the pore may move independently.</text>
</comment>
<accession>A0A0D6PFQ8</accession>